<dbReference type="SUPFAM" id="SSF103473">
    <property type="entry name" value="MFS general substrate transporter"/>
    <property type="match status" value="1"/>
</dbReference>
<feature type="transmembrane region" description="Helical" evidence="8">
    <location>
        <begin position="678"/>
        <end position="700"/>
    </location>
</feature>
<dbReference type="CDD" id="cd17336">
    <property type="entry name" value="MFS_SLCO_OATP"/>
    <property type="match status" value="1"/>
</dbReference>
<feature type="transmembrane region" description="Helical" evidence="8">
    <location>
        <begin position="25"/>
        <end position="46"/>
    </location>
</feature>
<dbReference type="NCBIfam" id="TIGR00805">
    <property type="entry name" value="oat"/>
    <property type="match status" value="1"/>
</dbReference>
<feature type="transmembrane region" description="Helical" evidence="8">
    <location>
        <begin position="344"/>
        <end position="364"/>
    </location>
</feature>
<dbReference type="PANTHER" id="PTHR11388:SF131">
    <property type="entry name" value="SOLUTE CARRIER ORGANIC ANION TRANSPORTER FAMILY MEMBER"/>
    <property type="match status" value="1"/>
</dbReference>
<evidence type="ECO:0000256" key="2">
    <source>
        <dbReference type="ARBA" id="ARBA00009657"/>
    </source>
</evidence>
<comment type="subcellular location">
    <subcellularLocation>
        <location evidence="1 8">Cell membrane</location>
        <topology evidence="1 8">Multi-pass membrane protein</topology>
    </subcellularLocation>
</comment>
<organism evidence="10">
    <name type="scientific">Corethrella appendiculata</name>
    <dbReference type="NCBI Taxonomy" id="1370023"/>
    <lineage>
        <taxon>Eukaryota</taxon>
        <taxon>Metazoa</taxon>
        <taxon>Ecdysozoa</taxon>
        <taxon>Arthropoda</taxon>
        <taxon>Hexapoda</taxon>
        <taxon>Insecta</taxon>
        <taxon>Pterygota</taxon>
        <taxon>Neoptera</taxon>
        <taxon>Endopterygota</taxon>
        <taxon>Diptera</taxon>
        <taxon>Nematocera</taxon>
        <taxon>Culicoidea</taxon>
        <taxon>Chaoboridae</taxon>
        <taxon>Corethrella</taxon>
    </lineage>
</organism>
<protein>
    <recommendedName>
        <fullName evidence="8">Solute carrier organic anion transporter family member</fullName>
    </recommendedName>
</protein>
<evidence type="ECO:0000256" key="7">
    <source>
        <dbReference type="ARBA" id="ARBA00023157"/>
    </source>
</evidence>
<feature type="transmembrane region" description="Helical" evidence="8">
    <location>
        <begin position="415"/>
        <end position="435"/>
    </location>
</feature>
<reference evidence="10" key="1">
    <citation type="journal article" date="2014" name="Insect Biochem. Mol. Biol.">
        <title>An insight into the sialome of the frog biting fly, Corethrella appendiculata.</title>
        <authorList>
            <person name="Ribeiro J.M.C."/>
            <person name="Chagas A.C."/>
            <person name="Pham V.M."/>
            <person name="Lounibos L.P."/>
            <person name="Calvo E."/>
        </authorList>
    </citation>
    <scope>NUCLEOTIDE SEQUENCE</scope>
    <source>
        <tissue evidence="10">Salivary glands</tissue>
    </source>
</reference>
<feature type="transmembrane region" description="Helical" evidence="8">
    <location>
        <begin position="165"/>
        <end position="189"/>
    </location>
</feature>
<dbReference type="GO" id="GO:0015347">
    <property type="term" value="F:sodium-independent organic anion transmembrane transporter activity"/>
    <property type="evidence" value="ECO:0007669"/>
    <property type="project" value="TreeGrafter"/>
</dbReference>
<dbReference type="GO" id="GO:0006811">
    <property type="term" value="P:monoatomic ion transport"/>
    <property type="evidence" value="ECO:0007669"/>
    <property type="project" value="UniProtKB-KW"/>
</dbReference>
<evidence type="ECO:0000256" key="6">
    <source>
        <dbReference type="ARBA" id="ARBA00023136"/>
    </source>
</evidence>
<dbReference type="EMBL" id="GANO01001905">
    <property type="protein sequence ID" value="JAB57966.1"/>
    <property type="molecule type" value="mRNA"/>
</dbReference>
<dbReference type="GO" id="GO:0043252">
    <property type="term" value="P:sodium-independent organic anion transport"/>
    <property type="evidence" value="ECO:0007669"/>
    <property type="project" value="TreeGrafter"/>
</dbReference>
<keyword evidence="5 8" id="KW-1133">Transmembrane helix</keyword>
<dbReference type="PROSITE" id="PS51465">
    <property type="entry name" value="KAZAL_2"/>
    <property type="match status" value="1"/>
</dbReference>
<evidence type="ECO:0000256" key="3">
    <source>
        <dbReference type="ARBA" id="ARBA00022475"/>
    </source>
</evidence>
<feature type="transmembrane region" description="Helical" evidence="8">
    <location>
        <begin position="92"/>
        <end position="114"/>
    </location>
</feature>
<dbReference type="InterPro" id="IPR002350">
    <property type="entry name" value="Kazal_dom"/>
</dbReference>
<evidence type="ECO:0000313" key="10">
    <source>
        <dbReference type="EMBL" id="JAB57966.1"/>
    </source>
</evidence>
<dbReference type="Pfam" id="PF03137">
    <property type="entry name" value="OATP"/>
    <property type="match status" value="1"/>
</dbReference>
<dbReference type="PANTHER" id="PTHR11388">
    <property type="entry name" value="ORGANIC ANION TRANSPORTER"/>
    <property type="match status" value="1"/>
</dbReference>
<feature type="transmembrane region" description="Helical" evidence="8">
    <location>
        <begin position="256"/>
        <end position="276"/>
    </location>
</feature>
<feature type="transmembrane region" description="Helical" evidence="8">
    <location>
        <begin position="66"/>
        <end position="85"/>
    </location>
</feature>
<keyword evidence="8" id="KW-0813">Transport</keyword>
<evidence type="ECO:0000256" key="5">
    <source>
        <dbReference type="ARBA" id="ARBA00022989"/>
    </source>
</evidence>
<feature type="transmembrane region" description="Helical" evidence="8">
    <location>
        <begin position="210"/>
        <end position="236"/>
    </location>
</feature>
<dbReference type="InterPro" id="IPR004156">
    <property type="entry name" value="OATP"/>
</dbReference>
<proteinExistence type="evidence at transcript level"/>
<evidence type="ECO:0000256" key="8">
    <source>
        <dbReference type="RuleBase" id="RU362056"/>
    </source>
</evidence>
<dbReference type="AlphaFoldDB" id="U5EK85"/>
<keyword evidence="7" id="KW-1015">Disulfide bond</keyword>
<keyword evidence="3" id="KW-1003">Cell membrane</keyword>
<feature type="transmembrane region" description="Helical" evidence="8">
    <location>
        <begin position="624"/>
        <end position="646"/>
    </location>
</feature>
<accession>U5EK85</accession>
<name>U5EK85_9DIPT</name>
<dbReference type="GO" id="GO:0005886">
    <property type="term" value="C:plasma membrane"/>
    <property type="evidence" value="ECO:0007669"/>
    <property type="project" value="UniProtKB-SubCell"/>
</dbReference>
<comment type="similarity">
    <text evidence="2 8">Belongs to the organo anion transporter (TC 2.A.60) family.</text>
</comment>
<feature type="transmembrane region" description="Helical" evidence="8">
    <location>
        <begin position="384"/>
        <end position="403"/>
    </location>
</feature>
<evidence type="ECO:0000256" key="4">
    <source>
        <dbReference type="ARBA" id="ARBA00022692"/>
    </source>
</evidence>
<keyword evidence="4 8" id="KW-0812">Transmembrane</keyword>
<feature type="transmembrane region" description="Helical" evidence="8">
    <location>
        <begin position="586"/>
        <end position="603"/>
    </location>
</feature>
<evidence type="ECO:0000256" key="1">
    <source>
        <dbReference type="ARBA" id="ARBA00004651"/>
    </source>
</evidence>
<keyword evidence="6 8" id="KW-0472">Membrane</keyword>
<sequence length="725" mass="81387">MSKEYLCGFNCWHPKWMQKFATTRTFIAVYGFLGTIQAIGFVYIIVTLTTLERRFKIPSYTTGLMLAGNEISQILLSMILSYFGGHQNRPRWLAWGVVFSAISCFILASPHLIYGPGDDALKLTKEFQLEGNQTLLFNSTTPVTLSKNTNRLCLSKPVEKECVEVLASILPIVLIFISQFVLGIGNTLYFTLGQTYIDDNTDKTKTPMMLGYAAALRTLGPVIGFGMGYVCLKVYIDPTKTPLIDSKDPRWLGAWWLGWIILGFTMLIFASLLALFPRELPKQQKKNKKEKRSSEIPKFMSREELSANKKSALDMSMTDVNDVEEIPRLKDMPQALMRLVRNKILLYNILSSVFYILGSTGYITFLSKYIEVQFHRAMAEATMITGPVTLIGIVSGLLISGKVISKYKPRASKLLFWNVIVGCCYMAGQFSYLFFTCPDGKMPLVEGGRLNLTTNCNAHCSCDGIAYNPVCYEATGVTYFSSCHAGCSKWNPKGRFYHSCDCAGNDGPPKITHAWNQYDHGAISTTDAGEIIEFVTANPELAGSEYETDTEPIKSRRRRAIESTTLSPDDKIWGKMIPGACLKGCGFGFLMFTAISVTINILGSSGRIGNILVNFRAVKKEDKSFTQGLILMMISLFAFIPGPIVYGKIIDSTCLVWTEECGKRGNCQLYDQKSFRYYINFTAMIVTFFGVFFDVLVWWYGRNLDLYGDRENEQEQRNKLKKSAS</sequence>
<dbReference type="Gene3D" id="1.20.1250.20">
    <property type="entry name" value="MFS general substrate transporter like domains"/>
    <property type="match status" value="1"/>
</dbReference>
<keyword evidence="8" id="KW-0406">Ion transport</keyword>
<dbReference type="InterPro" id="IPR036259">
    <property type="entry name" value="MFS_trans_sf"/>
</dbReference>
<evidence type="ECO:0000259" key="9">
    <source>
        <dbReference type="PROSITE" id="PS51465"/>
    </source>
</evidence>
<feature type="domain" description="Kazal-like" evidence="9">
    <location>
        <begin position="450"/>
        <end position="504"/>
    </location>
</feature>